<evidence type="ECO:0000313" key="3">
    <source>
        <dbReference type="Proteomes" id="UP000051789"/>
    </source>
</evidence>
<keyword evidence="1" id="KW-1133">Transmembrane helix</keyword>
<feature type="transmembrane region" description="Helical" evidence="1">
    <location>
        <begin position="19"/>
        <end position="35"/>
    </location>
</feature>
<dbReference type="AlphaFoldDB" id="A0A0R2CA06"/>
<dbReference type="PATRIC" id="fig|1423810.4.peg.205"/>
<reference evidence="2 3" key="1">
    <citation type="journal article" date="2015" name="Genome Announc.">
        <title>Expanding the biotechnology potential of lactobacilli through comparative genomics of 213 strains and associated genera.</title>
        <authorList>
            <person name="Sun Z."/>
            <person name="Harris H.M."/>
            <person name="McCann A."/>
            <person name="Guo C."/>
            <person name="Argimon S."/>
            <person name="Zhang W."/>
            <person name="Yang X."/>
            <person name="Jeffery I.B."/>
            <person name="Cooney J.C."/>
            <person name="Kagawa T.F."/>
            <person name="Liu W."/>
            <person name="Song Y."/>
            <person name="Salvetti E."/>
            <person name="Wrobel A."/>
            <person name="Rasinkangas P."/>
            <person name="Parkhill J."/>
            <person name="Rea M.C."/>
            <person name="O'Sullivan O."/>
            <person name="Ritari J."/>
            <person name="Douillard F.P."/>
            <person name="Paul Ross R."/>
            <person name="Yang R."/>
            <person name="Briner A.E."/>
            <person name="Felis G.E."/>
            <person name="de Vos W.M."/>
            <person name="Barrangou R."/>
            <person name="Klaenhammer T.R."/>
            <person name="Caufield P.W."/>
            <person name="Cui Y."/>
            <person name="Zhang H."/>
            <person name="O'Toole P.W."/>
        </authorList>
    </citation>
    <scope>NUCLEOTIDE SEQUENCE [LARGE SCALE GENOMIC DNA]</scope>
    <source>
        <strain evidence="2 3">DSM 22698</strain>
    </source>
</reference>
<evidence type="ECO:0000313" key="2">
    <source>
        <dbReference type="EMBL" id="KRM87922.1"/>
    </source>
</evidence>
<keyword evidence="1" id="KW-0472">Membrane</keyword>
<keyword evidence="3" id="KW-1185">Reference proteome</keyword>
<dbReference type="EMBL" id="AYZK01000001">
    <property type="protein sequence ID" value="KRM87922.1"/>
    <property type="molecule type" value="Genomic_DNA"/>
</dbReference>
<dbReference type="Proteomes" id="UP000051789">
    <property type="component" value="Unassembled WGS sequence"/>
</dbReference>
<protein>
    <submittedName>
        <fullName evidence="2">Uncharacterized protein</fullName>
    </submittedName>
</protein>
<sequence>MVTLALWVLAHHRRGLQPLLLLIPVVNAVGIILLTWSHPDYLFVCAFAACIVALVWVGVTVYREYDLLFKRYFVQLAGILGVLSTVWWVGAIIWTA</sequence>
<keyword evidence="1" id="KW-0812">Transmembrane</keyword>
<evidence type="ECO:0000256" key="1">
    <source>
        <dbReference type="SAM" id="Phobius"/>
    </source>
</evidence>
<gene>
    <name evidence="2" type="ORF">FD19_GL000201</name>
</gene>
<accession>A0A0R2CA06</accession>
<feature type="transmembrane region" description="Helical" evidence="1">
    <location>
        <begin position="73"/>
        <end position="94"/>
    </location>
</feature>
<name>A0A0R2CA06_9LACO</name>
<feature type="transmembrane region" description="Helical" evidence="1">
    <location>
        <begin position="41"/>
        <end position="61"/>
    </location>
</feature>
<proteinExistence type="predicted"/>
<dbReference type="STRING" id="1423810.FD19_GL000201"/>
<comment type="caution">
    <text evidence="2">The sequence shown here is derived from an EMBL/GenBank/DDBJ whole genome shotgun (WGS) entry which is preliminary data.</text>
</comment>
<organism evidence="2 3">
    <name type="scientific">Lacticaseibacillus thailandensis DSM 22698 = JCM 13996</name>
    <dbReference type="NCBI Taxonomy" id="1423810"/>
    <lineage>
        <taxon>Bacteria</taxon>
        <taxon>Bacillati</taxon>
        <taxon>Bacillota</taxon>
        <taxon>Bacilli</taxon>
        <taxon>Lactobacillales</taxon>
        <taxon>Lactobacillaceae</taxon>
        <taxon>Lacticaseibacillus</taxon>
    </lineage>
</organism>